<dbReference type="Proteomes" id="UP001497516">
    <property type="component" value="Chromosome 10"/>
</dbReference>
<protein>
    <submittedName>
        <fullName evidence="2">Uncharacterized protein</fullName>
    </submittedName>
</protein>
<evidence type="ECO:0000313" key="3">
    <source>
        <dbReference type="Proteomes" id="UP001497516"/>
    </source>
</evidence>
<feature type="region of interest" description="Disordered" evidence="1">
    <location>
        <begin position="49"/>
        <end position="95"/>
    </location>
</feature>
<dbReference type="EMBL" id="OZ034814">
    <property type="protein sequence ID" value="CAL1360395.1"/>
    <property type="molecule type" value="Genomic_DNA"/>
</dbReference>
<evidence type="ECO:0000256" key="1">
    <source>
        <dbReference type="SAM" id="MobiDB-lite"/>
    </source>
</evidence>
<gene>
    <name evidence="2" type="ORF">LTRI10_LOCUS7835</name>
</gene>
<name>A0AAV2CX28_9ROSI</name>
<evidence type="ECO:0000313" key="2">
    <source>
        <dbReference type="EMBL" id="CAL1360395.1"/>
    </source>
</evidence>
<accession>A0AAV2CX28</accession>
<feature type="compositionally biased region" description="Basic and acidic residues" evidence="1">
    <location>
        <begin position="55"/>
        <end position="76"/>
    </location>
</feature>
<proteinExistence type="predicted"/>
<organism evidence="2 3">
    <name type="scientific">Linum trigynum</name>
    <dbReference type="NCBI Taxonomy" id="586398"/>
    <lineage>
        <taxon>Eukaryota</taxon>
        <taxon>Viridiplantae</taxon>
        <taxon>Streptophyta</taxon>
        <taxon>Embryophyta</taxon>
        <taxon>Tracheophyta</taxon>
        <taxon>Spermatophyta</taxon>
        <taxon>Magnoliopsida</taxon>
        <taxon>eudicotyledons</taxon>
        <taxon>Gunneridae</taxon>
        <taxon>Pentapetalae</taxon>
        <taxon>rosids</taxon>
        <taxon>fabids</taxon>
        <taxon>Malpighiales</taxon>
        <taxon>Linaceae</taxon>
        <taxon>Linum</taxon>
    </lineage>
</organism>
<keyword evidence="3" id="KW-1185">Reference proteome</keyword>
<reference evidence="2 3" key="1">
    <citation type="submission" date="2024-04" db="EMBL/GenBank/DDBJ databases">
        <authorList>
            <person name="Fracassetti M."/>
        </authorList>
    </citation>
    <scope>NUCLEOTIDE SEQUENCE [LARGE SCALE GENOMIC DNA]</scope>
</reference>
<dbReference type="AlphaFoldDB" id="A0AAV2CX28"/>
<sequence>MSQLCPHESATQDGDGRSRAKNRLRSGLMGGLEGLEGVDLIRLGLGGSSGFQELGTKETSEAREAMGEESSGKESRGLGGVWGSAEGLKKERKGK</sequence>
<feature type="region of interest" description="Disordered" evidence="1">
    <location>
        <begin position="1"/>
        <end position="23"/>
    </location>
</feature>